<name>A0ACB9GFY2_CICIN</name>
<sequence>MPIWKWGFLLFVFVSVRCSVTLSVSDPISEQKLDQVSNLPGQNFNVDFAQYSGYVTVNEESGRALFYWLTEAVEDPASKPLVLWLNGGPGCSSIAYGMAEEVGPFHVNKDGKSVYLNPYSWNTVANLLFLDAPVGVGYSYSNTTSDIFTNGDKRTASDSLQFLLNWLERFPQFKGRDFYITGESYAGHYVPQLSQAIVRYNKENTESPINLKGYMVGNALTDDYSDHVGLFQFLWAAGIISDQTYKKSNELCDKESFIHPSRECDQITDIAYEEMGNIDPYSIFTPPCSANGVTKRLFKRKWHKVGHVGQTYDPCTEQHSTIYFNLPEVQNALHVFQSNNTTRRWATCSNAVNLHWKDSPISVLDVHQELISAGLRVWIFSGDTDAVIPVTSTRYSIDALKLPTVSAWRAWYDEGQVGGWTQGYEGLNFVTVRGAGHEVPLHRPKLALVLIKNFLAGTSMASFEQVIESKTSVSEQVSGF</sequence>
<reference evidence="2" key="1">
    <citation type="journal article" date="2022" name="Mol. Ecol. Resour.">
        <title>The genomes of chicory, endive, great burdock and yacon provide insights into Asteraceae palaeo-polyploidization history and plant inulin production.</title>
        <authorList>
            <person name="Fan W."/>
            <person name="Wang S."/>
            <person name="Wang H."/>
            <person name="Wang A."/>
            <person name="Jiang F."/>
            <person name="Liu H."/>
            <person name="Zhao H."/>
            <person name="Xu D."/>
            <person name="Zhang Y."/>
        </authorList>
    </citation>
    <scope>NUCLEOTIDE SEQUENCE [LARGE SCALE GENOMIC DNA]</scope>
    <source>
        <strain evidence="2">cv. Punajuju</strain>
    </source>
</reference>
<comment type="caution">
    <text evidence="1">The sequence shown here is derived from an EMBL/GenBank/DDBJ whole genome shotgun (WGS) entry which is preliminary data.</text>
</comment>
<protein>
    <submittedName>
        <fullName evidence="1">Uncharacterized protein</fullName>
    </submittedName>
</protein>
<dbReference type="EMBL" id="CM042010">
    <property type="protein sequence ID" value="KAI3782098.1"/>
    <property type="molecule type" value="Genomic_DNA"/>
</dbReference>
<gene>
    <name evidence="1" type="ORF">L2E82_12131</name>
</gene>
<keyword evidence="2" id="KW-1185">Reference proteome</keyword>
<dbReference type="Proteomes" id="UP001055811">
    <property type="component" value="Linkage Group LG02"/>
</dbReference>
<evidence type="ECO:0000313" key="1">
    <source>
        <dbReference type="EMBL" id="KAI3782098.1"/>
    </source>
</evidence>
<accession>A0ACB9GFY2</accession>
<evidence type="ECO:0000313" key="2">
    <source>
        <dbReference type="Proteomes" id="UP001055811"/>
    </source>
</evidence>
<reference evidence="1 2" key="2">
    <citation type="journal article" date="2022" name="Mol. Ecol. Resour.">
        <title>The genomes of chicory, endive, great burdock and yacon provide insights into Asteraceae paleo-polyploidization history and plant inulin production.</title>
        <authorList>
            <person name="Fan W."/>
            <person name="Wang S."/>
            <person name="Wang H."/>
            <person name="Wang A."/>
            <person name="Jiang F."/>
            <person name="Liu H."/>
            <person name="Zhao H."/>
            <person name="Xu D."/>
            <person name="Zhang Y."/>
        </authorList>
    </citation>
    <scope>NUCLEOTIDE SEQUENCE [LARGE SCALE GENOMIC DNA]</scope>
    <source>
        <strain evidence="2">cv. Punajuju</strain>
        <tissue evidence="1">Leaves</tissue>
    </source>
</reference>
<organism evidence="1 2">
    <name type="scientific">Cichorium intybus</name>
    <name type="common">Chicory</name>
    <dbReference type="NCBI Taxonomy" id="13427"/>
    <lineage>
        <taxon>Eukaryota</taxon>
        <taxon>Viridiplantae</taxon>
        <taxon>Streptophyta</taxon>
        <taxon>Embryophyta</taxon>
        <taxon>Tracheophyta</taxon>
        <taxon>Spermatophyta</taxon>
        <taxon>Magnoliopsida</taxon>
        <taxon>eudicotyledons</taxon>
        <taxon>Gunneridae</taxon>
        <taxon>Pentapetalae</taxon>
        <taxon>asterids</taxon>
        <taxon>campanulids</taxon>
        <taxon>Asterales</taxon>
        <taxon>Asteraceae</taxon>
        <taxon>Cichorioideae</taxon>
        <taxon>Cichorieae</taxon>
        <taxon>Cichoriinae</taxon>
        <taxon>Cichorium</taxon>
    </lineage>
</organism>
<proteinExistence type="predicted"/>